<dbReference type="SUPFAM" id="SSF51735">
    <property type="entry name" value="NAD(P)-binding Rossmann-fold domains"/>
    <property type="match status" value="1"/>
</dbReference>
<dbReference type="InterPro" id="IPR002347">
    <property type="entry name" value="SDR_fam"/>
</dbReference>
<accession>A0ABN1BYI3</accession>
<evidence type="ECO:0000313" key="1">
    <source>
        <dbReference type="EMBL" id="GAA0507569.1"/>
    </source>
</evidence>
<dbReference type="InterPro" id="IPR036291">
    <property type="entry name" value="NAD(P)-bd_dom_sf"/>
</dbReference>
<keyword evidence="2" id="KW-1185">Reference proteome</keyword>
<dbReference type="PANTHER" id="PTHR45458:SF1">
    <property type="entry name" value="SHORT CHAIN DEHYDROGENASE"/>
    <property type="match status" value="1"/>
</dbReference>
<proteinExistence type="predicted"/>
<dbReference type="PRINTS" id="PR00081">
    <property type="entry name" value="GDHRDH"/>
</dbReference>
<dbReference type="Proteomes" id="UP001501706">
    <property type="component" value="Unassembled WGS sequence"/>
</dbReference>
<dbReference type="Pfam" id="PF00106">
    <property type="entry name" value="adh_short"/>
    <property type="match status" value="1"/>
</dbReference>
<reference evidence="1 2" key="1">
    <citation type="journal article" date="2019" name="Int. J. Syst. Evol. Microbiol.">
        <title>The Global Catalogue of Microorganisms (GCM) 10K type strain sequencing project: providing services to taxonomists for standard genome sequencing and annotation.</title>
        <authorList>
            <consortium name="The Broad Institute Genomics Platform"/>
            <consortium name="The Broad Institute Genome Sequencing Center for Infectious Disease"/>
            <person name="Wu L."/>
            <person name="Ma J."/>
        </authorList>
    </citation>
    <scope>NUCLEOTIDE SEQUENCE [LARGE SCALE GENOMIC DNA]</scope>
    <source>
        <strain evidence="1 2">JCM 14330</strain>
    </source>
</reference>
<sequence length="237" mass="25718">MPQASVHTPTVLLIGASRGLGHAMAAEFLKNGWHVVGTVRAGGGRTLLHDLADAHPDRVDIEMLDITRPEQIRSLHERLSGRMFDILFVNAGTTNPDPTQTIGEVSTEDFVNLMITNALSPMRVVERLSDLVTPAGLIGVMSSGQGSIADNESGQREVYRGSKAALNQFMRSFAARQAQTPRAMLLIAPGWVRTDLGGPEGRLSIEESVPGVVNVLLTKRGHPGLEYLDYCGRTVRW</sequence>
<dbReference type="InterPro" id="IPR052184">
    <property type="entry name" value="SDR_enzymes"/>
</dbReference>
<protein>
    <submittedName>
        <fullName evidence="1">SDR family oxidoreductase</fullName>
    </submittedName>
</protein>
<name>A0ABN1BYI3_9BURK</name>
<dbReference type="RefSeq" id="WP_132980340.1">
    <property type="nucleotide sequence ID" value="NZ_BAAAEN010000008.1"/>
</dbReference>
<dbReference type="Gene3D" id="3.40.50.720">
    <property type="entry name" value="NAD(P)-binding Rossmann-like Domain"/>
    <property type="match status" value="1"/>
</dbReference>
<organism evidence="1 2">
    <name type="scientific">Pigmentiphaga daeguensis</name>
    <dbReference type="NCBI Taxonomy" id="414049"/>
    <lineage>
        <taxon>Bacteria</taxon>
        <taxon>Pseudomonadati</taxon>
        <taxon>Pseudomonadota</taxon>
        <taxon>Betaproteobacteria</taxon>
        <taxon>Burkholderiales</taxon>
        <taxon>Alcaligenaceae</taxon>
        <taxon>Pigmentiphaga</taxon>
    </lineage>
</organism>
<dbReference type="EMBL" id="BAAAEN010000008">
    <property type="protein sequence ID" value="GAA0507569.1"/>
    <property type="molecule type" value="Genomic_DNA"/>
</dbReference>
<gene>
    <name evidence="1" type="ORF">GCM10009097_25830</name>
</gene>
<comment type="caution">
    <text evidence="1">The sequence shown here is derived from an EMBL/GenBank/DDBJ whole genome shotgun (WGS) entry which is preliminary data.</text>
</comment>
<dbReference type="PANTHER" id="PTHR45458">
    <property type="entry name" value="SHORT-CHAIN DEHYDROGENASE/REDUCTASE SDR"/>
    <property type="match status" value="1"/>
</dbReference>
<evidence type="ECO:0000313" key="2">
    <source>
        <dbReference type="Proteomes" id="UP001501706"/>
    </source>
</evidence>